<sequence>MAISQNSLIIGSYPSSLIKLAPAPLSNNHTTLRFNTSVCTTTTGSCSSRQVVLSALSPASANTTANTVGVHPHLGDDQNDDNPTSPPVASANSVLTLAEPEDFVVMYKLIKLLPTVGCEADAATRYSIDERIMGGAANIVSSLAYQSSGGYIAVWPAKDHPTFRLFELEHCLVDPQNRESRVWIIQVLCFENSKLVFQNIKVFVEQWYGPFRNGEQLGGCAIRDSTFAATDALKKKSARDECNLILLPKNLWCSLKEREDGETCCEEIATVCETAAVTH</sequence>
<evidence type="ECO:0000313" key="2">
    <source>
        <dbReference type="EMBL" id="KAK3005305.1"/>
    </source>
</evidence>
<organism evidence="2 3">
    <name type="scientific">Escallonia herrerae</name>
    <dbReference type="NCBI Taxonomy" id="1293975"/>
    <lineage>
        <taxon>Eukaryota</taxon>
        <taxon>Viridiplantae</taxon>
        <taxon>Streptophyta</taxon>
        <taxon>Embryophyta</taxon>
        <taxon>Tracheophyta</taxon>
        <taxon>Spermatophyta</taxon>
        <taxon>Magnoliopsida</taxon>
        <taxon>eudicotyledons</taxon>
        <taxon>Gunneridae</taxon>
        <taxon>Pentapetalae</taxon>
        <taxon>asterids</taxon>
        <taxon>campanulids</taxon>
        <taxon>Escalloniales</taxon>
        <taxon>Escalloniaceae</taxon>
        <taxon>Escallonia</taxon>
    </lineage>
</organism>
<name>A0AA88VBA3_9ASTE</name>
<dbReference type="AlphaFoldDB" id="A0AA88VBA3"/>
<comment type="caution">
    <text evidence="2">The sequence shown here is derived from an EMBL/GenBank/DDBJ whole genome shotgun (WGS) entry which is preliminary data.</text>
</comment>
<accession>A0AA88VBA3</accession>
<feature type="region of interest" description="Disordered" evidence="1">
    <location>
        <begin position="66"/>
        <end position="90"/>
    </location>
</feature>
<proteinExistence type="predicted"/>
<keyword evidence="3" id="KW-1185">Reference proteome</keyword>
<evidence type="ECO:0000256" key="1">
    <source>
        <dbReference type="SAM" id="MobiDB-lite"/>
    </source>
</evidence>
<evidence type="ECO:0000313" key="3">
    <source>
        <dbReference type="Proteomes" id="UP001188597"/>
    </source>
</evidence>
<dbReference type="EMBL" id="JAVXUP010002148">
    <property type="protein sequence ID" value="KAK3005305.1"/>
    <property type="molecule type" value="Genomic_DNA"/>
</dbReference>
<protein>
    <submittedName>
        <fullName evidence="2">Uncharacterized protein</fullName>
    </submittedName>
</protein>
<gene>
    <name evidence="2" type="ORF">RJ639_016915</name>
</gene>
<dbReference type="Proteomes" id="UP001188597">
    <property type="component" value="Unassembled WGS sequence"/>
</dbReference>
<reference evidence="2" key="1">
    <citation type="submission" date="2022-12" db="EMBL/GenBank/DDBJ databases">
        <title>Draft genome assemblies for two species of Escallonia (Escalloniales).</title>
        <authorList>
            <person name="Chanderbali A."/>
            <person name="Dervinis C."/>
            <person name="Anghel I."/>
            <person name="Soltis D."/>
            <person name="Soltis P."/>
            <person name="Zapata F."/>
        </authorList>
    </citation>
    <scope>NUCLEOTIDE SEQUENCE</scope>
    <source>
        <strain evidence="2">UCBG64.0493</strain>
        <tissue evidence="2">Leaf</tissue>
    </source>
</reference>